<protein>
    <submittedName>
        <fullName evidence="2">Uncharacterized protein</fullName>
    </submittedName>
</protein>
<proteinExistence type="predicted"/>
<keyword evidence="1" id="KW-1133">Transmembrane helix</keyword>
<evidence type="ECO:0000313" key="3">
    <source>
        <dbReference type="Proteomes" id="UP000018550"/>
    </source>
</evidence>
<dbReference type="NCBIfam" id="TIGR04561">
    <property type="entry name" value="membra_charge"/>
    <property type="match status" value="1"/>
</dbReference>
<organism evidence="2 3">
    <name type="scientific">Spiroplasma apis B31</name>
    <dbReference type="NCBI Taxonomy" id="1276258"/>
    <lineage>
        <taxon>Bacteria</taxon>
        <taxon>Bacillati</taxon>
        <taxon>Mycoplasmatota</taxon>
        <taxon>Mollicutes</taxon>
        <taxon>Entomoplasmatales</taxon>
        <taxon>Spiroplasmataceae</taxon>
        <taxon>Spiroplasma</taxon>
    </lineage>
</organism>
<dbReference type="OrthoDB" id="390145at2"/>
<dbReference type="HOGENOM" id="CLU_189236_0_0_14"/>
<dbReference type="STRING" id="1276258.SAPIS_v1c03410"/>
<dbReference type="PATRIC" id="fig|1276258.3.peg.338"/>
<dbReference type="Proteomes" id="UP000018550">
    <property type="component" value="Chromosome"/>
</dbReference>
<name>V5RHN1_SPIAP</name>
<feature type="transmembrane region" description="Helical" evidence="1">
    <location>
        <begin position="20"/>
        <end position="41"/>
    </location>
</feature>
<reference evidence="2 3" key="1">
    <citation type="journal article" date="2014" name="Genome Announc.">
        <title>Complete Genome Sequence of Spiroplasma apis B31T (ATCC 33834), a Bacterium Associated with May Disease of Honeybees (Apis mellifera).</title>
        <authorList>
            <person name="Ku C."/>
            <person name="Lo W.S."/>
            <person name="Chen L.L."/>
            <person name="Kuo C.H."/>
        </authorList>
    </citation>
    <scope>NUCLEOTIDE SEQUENCE [LARGE SCALE GENOMIC DNA]</scope>
    <source>
        <strain evidence="2">B31</strain>
    </source>
</reference>
<sequence length="87" mass="10510">MWLASSTVFKVLNFEVQLWVILLIFAIIGLTSLILYIFVLLKKNRKYLYEKTEVTAKDFKRLEKFEQLRNDFEIELAKIKKYMKSQK</sequence>
<dbReference type="RefSeq" id="WP_023789121.1">
    <property type="nucleotide sequence ID" value="NC_022998.1"/>
</dbReference>
<dbReference type="AlphaFoldDB" id="V5RHN1"/>
<evidence type="ECO:0000313" key="2">
    <source>
        <dbReference type="EMBL" id="AHB36187.1"/>
    </source>
</evidence>
<dbReference type="EMBL" id="CP006682">
    <property type="protein sequence ID" value="AHB36187.1"/>
    <property type="molecule type" value="Genomic_DNA"/>
</dbReference>
<gene>
    <name evidence="2" type="ORF">SAPIS_v1c03410</name>
</gene>
<dbReference type="InterPro" id="IPR030825">
    <property type="entry name" value="Integral_membrane"/>
</dbReference>
<keyword evidence="3" id="KW-1185">Reference proteome</keyword>
<evidence type="ECO:0000256" key="1">
    <source>
        <dbReference type="SAM" id="Phobius"/>
    </source>
</evidence>
<dbReference type="KEGG" id="sapi:SAPIS_v1c03410"/>
<keyword evidence="1" id="KW-0812">Transmembrane</keyword>
<keyword evidence="1" id="KW-0472">Membrane</keyword>
<accession>V5RHN1</accession>